<proteinExistence type="predicted"/>
<feature type="domain" description="Gnk2-homologous" evidence="5">
    <location>
        <begin position="21"/>
        <end position="126"/>
    </location>
</feature>
<evidence type="ECO:0000313" key="7">
    <source>
        <dbReference type="Proteomes" id="UP000245207"/>
    </source>
</evidence>
<evidence type="ECO:0000256" key="1">
    <source>
        <dbReference type="ARBA" id="ARBA00022729"/>
    </source>
</evidence>
<evidence type="ECO:0000256" key="4">
    <source>
        <dbReference type="SAM" id="SignalP"/>
    </source>
</evidence>
<name>A0A2U1KR09_ARTAN</name>
<sequence length="454" mass="51275">MATFLFFLLLLLVPNALGAEHSYNYCGPNKTTYTPNSTYYHNLAHLRFLFTQEGDSSIELFSNKTVGKHPPDIVYGLYLCRADILPNDCLNCLIKASKEMTEHCPIQKEAIRWSDYCMLHYANHSVLWNMEVDPIDYECNKANISKLETEQKHFQDIVVDMMDELVVMASNYSKRYAYKEAIYNGAERVFGLMQCTQDLSGSDCDRCLRTNVSRLVNELCGGKAGGRLSTPSCNFRYERYKFYGFHTREDERKAPSTTQSGKKKKSSLKIVAIVTPVCVFLVLLGTIVALIERRRRRKHVTRKVSMNGTDDNEIVTEQSLQIDLKTIEAATANFSDDNKVGEGGFGSVYKAWDQWRNNTPLEFIDPSITNSTPAGEIMRFINIGLLCVQKEVDARPSMATVVSLINSYSIALPLPQEPPFFVSKSSKGTGENPCSTESMVWSVNTTPISQMHPR</sequence>
<evidence type="ECO:0000256" key="3">
    <source>
        <dbReference type="SAM" id="Phobius"/>
    </source>
</evidence>
<dbReference type="STRING" id="35608.A0A2U1KR09"/>
<keyword evidence="3" id="KW-0812">Transmembrane</keyword>
<organism evidence="6 7">
    <name type="scientific">Artemisia annua</name>
    <name type="common">Sweet wormwood</name>
    <dbReference type="NCBI Taxonomy" id="35608"/>
    <lineage>
        <taxon>Eukaryota</taxon>
        <taxon>Viridiplantae</taxon>
        <taxon>Streptophyta</taxon>
        <taxon>Embryophyta</taxon>
        <taxon>Tracheophyta</taxon>
        <taxon>Spermatophyta</taxon>
        <taxon>Magnoliopsida</taxon>
        <taxon>eudicotyledons</taxon>
        <taxon>Gunneridae</taxon>
        <taxon>Pentapetalae</taxon>
        <taxon>asterids</taxon>
        <taxon>campanulids</taxon>
        <taxon>Asterales</taxon>
        <taxon>Asteraceae</taxon>
        <taxon>Asteroideae</taxon>
        <taxon>Anthemideae</taxon>
        <taxon>Artemisiinae</taxon>
        <taxon>Artemisia</taxon>
    </lineage>
</organism>
<dbReference type="PANTHER" id="PTHR32099:SF42">
    <property type="entry name" value="CYSTEINE-RICH RECEPTOR-LIKE PROTEIN KINASE 9-RELATED"/>
    <property type="match status" value="1"/>
</dbReference>
<dbReference type="Proteomes" id="UP000245207">
    <property type="component" value="Unassembled WGS sequence"/>
</dbReference>
<dbReference type="SUPFAM" id="SSF56112">
    <property type="entry name" value="Protein kinase-like (PK-like)"/>
    <property type="match status" value="1"/>
</dbReference>
<dbReference type="OrthoDB" id="688481at2759"/>
<dbReference type="Pfam" id="PF01657">
    <property type="entry name" value="Stress-antifung"/>
    <property type="match status" value="2"/>
</dbReference>
<dbReference type="InterPro" id="IPR038408">
    <property type="entry name" value="GNK2_sf"/>
</dbReference>
<accession>A0A2U1KR09</accession>
<evidence type="ECO:0000256" key="2">
    <source>
        <dbReference type="ARBA" id="ARBA00022737"/>
    </source>
</evidence>
<dbReference type="CDD" id="cd23509">
    <property type="entry name" value="Gnk2-like"/>
    <property type="match status" value="2"/>
</dbReference>
<protein>
    <recommendedName>
        <fullName evidence="5">Gnk2-homologous domain-containing protein</fullName>
    </recommendedName>
</protein>
<feature type="transmembrane region" description="Helical" evidence="3">
    <location>
        <begin position="270"/>
        <end position="291"/>
    </location>
</feature>
<dbReference type="InterPro" id="IPR011009">
    <property type="entry name" value="Kinase-like_dom_sf"/>
</dbReference>
<keyword evidence="3" id="KW-1133">Transmembrane helix</keyword>
<feature type="chain" id="PRO_5015736929" description="Gnk2-homologous domain-containing protein" evidence="4">
    <location>
        <begin position="19"/>
        <end position="454"/>
    </location>
</feature>
<dbReference type="Gene3D" id="3.30.200.20">
    <property type="entry name" value="Phosphorylase Kinase, domain 1"/>
    <property type="match status" value="1"/>
</dbReference>
<dbReference type="PANTHER" id="PTHR32099">
    <property type="entry name" value="CYSTEINE-RICH REPEAT SECRETORY PROTEIN"/>
    <property type="match status" value="1"/>
</dbReference>
<feature type="signal peptide" evidence="4">
    <location>
        <begin position="1"/>
        <end position="18"/>
    </location>
</feature>
<dbReference type="Gene3D" id="3.30.430.20">
    <property type="entry name" value="Gnk2 domain, C-X8-C-X2-C motif"/>
    <property type="match status" value="2"/>
</dbReference>
<dbReference type="AlphaFoldDB" id="A0A2U1KR09"/>
<dbReference type="EMBL" id="PKPP01014890">
    <property type="protein sequence ID" value="PWA39161.1"/>
    <property type="molecule type" value="Genomic_DNA"/>
</dbReference>
<gene>
    <name evidence="6" type="ORF">CTI12_AA572400</name>
</gene>
<dbReference type="InterPro" id="IPR002902">
    <property type="entry name" value="GNK2"/>
</dbReference>
<comment type="caution">
    <text evidence="6">The sequence shown here is derived from an EMBL/GenBank/DDBJ whole genome shotgun (WGS) entry which is preliminary data.</text>
</comment>
<evidence type="ECO:0000259" key="5">
    <source>
        <dbReference type="PROSITE" id="PS51473"/>
    </source>
</evidence>
<dbReference type="PROSITE" id="PS51473">
    <property type="entry name" value="GNK2"/>
    <property type="match status" value="2"/>
</dbReference>
<keyword evidence="7" id="KW-1185">Reference proteome</keyword>
<reference evidence="6 7" key="1">
    <citation type="journal article" date="2018" name="Mol. Plant">
        <title>The genome of Artemisia annua provides insight into the evolution of Asteraceae family and artemisinin biosynthesis.</title>
        <authorList>
            <person name="Shen Q."/>
            <person name="Zhang L."/>
            <person name="Liao Z."/>
            <person name="Wang S."/>
            <person name="Yan T."/>
            <person name="Shi P."/>
            <person name="Liu M."/>
            <person name="Fu X."/>
            <person name="Pan Q."/>
            <person name="Wang Y."/>
            <person name="Lv Z."/>
            <person name="Lu X."/>
            <person name="Zhang F."/>
            <person name="Jiang W."/>
            <person name="Ma Y."/>
            <person name="Chen M."/>
            <person name="Hao X."/>
            <person name="Li L."/>
            <person name="Tang Y."/>
            <person name="Lv G."/>
            <person name="Zhou Y."/>
            <person name="Sun X."/>
            <person name="Brodelius P.E."/>
            <person name="Rose J.K.C."/>
            <person name="Tang K."/>
        </authorList>
    </citation>
    <scope>NUCLEOTIDE SEQUENCE [LARGE SCALE GENOMIC DNA]</scope>
    <source>
        <strain evidence="7">cv. Huhao1</strain>
        <tissue evidence="6">Leaf</tissue>
    </source>
</reference>
<keyword evidence="1 4" id="KW-0732">Signal</keyword>
<keyword evidence="2" id="KW-0677">Repeat</keyword>
<feature type="domain" description="Gnk2-homologous" evidence="5">
    <location>
        <begin position="132"/>
        <end position="242"/>
    </location>
</feature>
<keyword evidence="3" id="KW-0472">Membrane</keyword>
<evidence type="ECO:0000313" key="6">
    <source>
        <dbReference type="EMBL" id="PWA39161.1"/>
    </source>
</evidence>